<dbReference type="SMART" id="SM00331">
    <property type="entry name" value="PP2C_SIG"/>
    <property type="match status" value="1"/>
</dbReference>
<dbReference type="Proteomes" id="UP000187406">
    <property type="component" value="Unassembled WGS sequence"/>
</dbReference>
<dbReference type="InParanoid" id="A0A1Q3D953"/>
<dbReference type="InterPro" id="IPR036457">
    <property type="entry name" value="PPM-type-like_dom_sf"/>
</dbReference>
<comment type="similarity">
    <text evidence="1">Belongs to the PP2C family.</text>
</comment>
<comment type="caution">
    <text evidence="3">The sequence shown here is derived from an EMBL/GenBank/DDBJ whole genome shotgun (WGS) entry which is preliminary data.</text>
</comment>
<dbReference type="InterPro" id="IPR001932">
    <property type="entry name" value="PPM-type_phosphatase-like_dom"/>
</dbReference>
<accession>A0A1Q3D953</accession>
<dbReference type="EMBL" id="BDDD01005066">
    <property type="protein sequence ID" value="GAV88778.1"/>
    <property type="molecule type" value="Genomic_DNA"/>
</dbReference>
<organism evidence="3 4">
    <name type="scientific">Cephalotus follicularis</name>
    <name type="common">Albany pitcher plant</name>
    <dbReference type="NCBI Taxonomy" id="3775"/>
    <lineage>
        <taxon>Eukaryota</taxon>
        <taxon>Viridiplantae</taxon>
        <taxon>Streptophyta</taxon>
        <taxon>Embryophyta</taxon>
        <taxon>Tracheophyta</taxon>
        <taxon>Spermatophyta</taxon>
        <taxon>Magnoliopsida</taxon>
        <taxon>eudicotyledons</taxon>
        <taxon>Gunneridae</taxon>
        <taxon>Pentapetalae</taxon>
        <taxon>rosids</taxon>
        <taxon>fabids</taxon>
        <taxon>Oxalidales</taxon>
        <taxon>Cephalotaceae</taxon>
        <taxon>Cephalotus</taxon>
    </lineage>
</organism>
<evidence type="ECO:0000313" key="3">
    <source>
        <dbReference type="EMBL" id="GAV88778.1"/>
    </source>
</evidence>
<dbReference type="SUPFAM" id="SSF81606">
    <property type="entry name" value="PP2C-like"/>
    <property type="match status" value="1"/>
</dbReference>
<dbReference type="InterPro" id="IPR039123">
    <property type="entry name" value="PPTC7"/>
</dbReference>
<evidence type="ECO:0000256" key="1">
    <source>
        <dbReference type="RuleBase" id="RU366020"/>
    </source>
</evidence>
<keyword evidence="1" id="KW-0464">Manganese</keyword>
<sequence>MACVKNPEESVNVNANDCSLIVEKPLKMVAGSFYIPKNNGFPNPQGEDSHFICLEKQTIGVADGVGGWHEKGIDAGEFARNLMTNTVKALEKQPKGHIALKKVLNEAFIATNDQGSSTACILTLQDDSARAINVGDSGFMLIRNGTEELYKSPVQQAYFNCPYQLGKSINCQNPSVAQMFIQKINSGDVIIAGTDGLFDNMFLEQIRDLAKEGIKEGKDPTQVAWSIAEHAYYISTDRKAHTPVSKAASMSGRPCIGGKADDITVIVAYITDDI</sequence>
<dbReference type="STRING" id="3775.A0A1Q3D953"/>
<dbReference type="AlphaFoldDB" id="A0A1Q3D953"/>
<gene>
    <name evidence="3" type="ORF">CFOL_v3_32199</name>
</gene>
<dbReference type="SMART" id="SM00332">
    <property type="entry name" value="PP2Cc"/>
    <property type="match status" value="1"/>
</dbReference>
<comment type="catalytic activity">
    <reaction evidence="1">
        <text>O-phospho-L-threonyl-[protein] + H2O = L-threonyl-[protein] + phosphate</text>
        <dbReference type="Rhea" id="RHEA:47004"/>
        <dbReference type="Rhea" id="RHEA-COMP:11060"/>
        <dbReference type="Rhea" id="RHEA-COMP:11605"/>
        <dbReference type="ChEBI" id="CHEBI:15377"/>
        <dbReference type="ChEBI" id="CHEBI:30013"/>
        <dbReference type="ChEBI" id="CHEBI:43474"/>
        <dbReference type="ChEBI" id="CHEBI:61977"/>
        <dbReference type="EC" id="3.1.3.16"/>
    </reaction>
</comment>
<dbReference type="OrthoDB" id="60843at2759"/>
<name>A0A1Q3D953_CEPFO</name>
<keyword evidence="1" id="KW-0904">Protein phosphatase</keyword>
<keyword evidence="1" id="KW-0479">Metal-binding</keyword>
<evidence type="ECO:0000259" key="2">
    <source>
        <dbReference type="PROSITE" id="PS51746"/>
    </source>
</evidence>
<dbReference type="PANTHER" id="PTHR12320:SF14">
    <property type="entry name" value="PROTEIN PHOSPHATASE"/>
    <property type="match status" value="1"/>
</dbReference>
<comment type="catalytic activity">
    <reaction evidence="1">
        <text>O-phospho-L-seryl-[protein] + H2O = L-seryl-[protein] + phosphate</text>
        <dbReference type="Rhea" id="RHEA:20629"/>
        <dbReference type="Rhea" id="RHEA-COMP:9863"/>
        <dbReference type="Rhea" id="RHEA-COMP:11604"/>
        <dbReference type="ChEBI" id="CHEBI:15377"/>
        <dbReference type="ChEBI" id="CHEBI:29999"/>
        <dbReference type="ChEBI" id="CHEBI:43474"/>
        <dbReference type="ChEBI" id="CHEBI:83421"/>
        <dbReference type="EC" id="3.1.3.16"/>
    </reaction>
</comment>
<keyword evidence="1" id="KW-0460">Magnesium</keyword>
<reference evidence="4" key="1">
    <citation type="submission" date="2016-04" db="EMBL/GenBank/DDBJ databases">
        <title>Cephalotus genome sequencing.</title>
        <authorList>
            <person name="Fukushima K."/>
            <person name="Hasebe M."/>
            <person name="Fang X."/>
        </authorList>
    </citation>
    <scope>NUCLEOTIDE SEQUENCE [LARGE SCALE GENOMIC DNA]</scope>
    <source>
        <strain evidence="4">cv. St1</strain>
    </source>
</reference>
<feature type="domain" description="PPM-type phosphatase" evidence="2">
    <location>
        <begin position="32"/>
        <end position="270"/>
    </location>
</feature>
<dbReference type="PROSITE" id="PS51746">
    <property type="entry name" value="PPM_2"/>
    <property type="match status" value="1"/>
</dbReference>
<dbReference type="GO" id="GO:0004722">
    <property type="term" value="F:protein serine/threonine phosphatase activity"/>
    <property type="evidence" value="ECO:0007669"/>
    <property type="project" value="UniProtKB-EC"/>
</dbReference>
<comment type="cofactor">
    <cofactor evidence="1">
        <name>Mn(2+)</name>
        <dbReference type="ChEBI" id="CHEBI:29035"/>
    </cofactor>
</comment>
<comment type="cofactor">
    <cofactor evidence="1">
        <name>Mg(2+)</name>
        <dbReference type="ChEBI" id="CHEBI:18420"/>
    </cofactor>
</comment>
<dbReference type="CDD" id="cd00143">
    <property type="entry name" value="PP2Cc"/>
    <property type="match status" value="1"/>
</dbReference>
<dbReference type="PANTHER" id="PTHR12320">
    <property type="entry name" value="PROTEIN PHOSPHATASE 2C"/>
    <property type="match status" value="1"/>
</dbReference>
<dbReference type="GO" id="GO:0046872">
    <property type="term" value="F:metal ion binding"/>
    <property type="evidence" value="ECO:0007669"/>
    <property type="project" value="UniProtKB-UniRule"/>
</dbReference>
<proteinExistence type="inferred from homology"/>
<keyword evidence="1" id="KW-0378">Hydrolase</keyword>
<dbReference type="EC" id="3.1.3.16" evidence="1"/>
<keyword evidence="4" id="KW-1185">Reference proteome</keyword>
<protein>
    <recommendedName>
        <fullName evidence="1">Protein phosphatase</fullName>
        <ecNumber evidence="1">3.1.3.16</ecNumber>
    </recommendedName>
</protein>
<dbReference type="Gene3D" id="3.60.40.10">
    <property type="entry name" value="PPM-type phosphatase domain"/>
    <property type="match status" value="2"/>
</dbReference>
<evidence type="ECO:0000313" key="4">
    <source>
        <dbReference type="Proteomes" id="UP000187406"/>
    </source>
</evidence>